<protein>
    <recommendedName>
        <fullName evidence="6">Sigma-54 factor interaction domain-containing protein</fullName>
    </recommendedName>
</protein>
<dbReference type="InterPro" id="IPR002078">
    <property type="entry name" value="Sigma_54_int"/>
</dbReference>
<proteinExistence type="predicted"/>
<dbReference type="AlphaFoldDB" id="A0AB36K8B2"/>
<evidence type="ECO:0000259" key="6">
    <source>
        <dbReference type="PROSITE" id="PS50045"/>
    </source>
</evidence>
<comment type="caution">
    <text evidence="7">The sequence shown here is derived from an EMBL/GenBank/DDBJ whole genome shotgun (WGS) entry which is preliminary data.</text>
</comment>
<dbReference type="CDD" id="cd00009">
    <property type="entry name" value="AAA"/>
    <property type="match status" value="1"/>
</dbReference>
<keyword evidence="2" id="KW-0067">ATP-binding</keyword>
<dbReference type="PRINTS" id="PR01590">
    <property type="entry name" value="HTHFIS"/>
</dbReference>
<dbReference type="FunFam" id="3.40.50.300:FF:000006">
    <property type="entry name" value="DNA-binding transcriptional regulator NtrC"/>
    <property type="match status" value="1"/>
</dbReference>
<dbReference type="Gene3D" id="1.10.10.60">
    <property type="entry name" value="Homeodomain-like"/>
    <property type="match status" value="1"/>
</dbReference>
<evidence type="ECO:0000256" key="2">
    <source>
        <dbReference type="ARBA" id="ARBA00022840"/>
    </source>
</evidence>
<keyword evidence="5" id="KW-0804">Transcription</keyword>
<dbReference type="InterPro" id="IPR058031">
    <property type="entry name" value="AAA_lid_NorR"/>
</dbReference>
<dbReference type="SUPFAM" id="SSF52540">
    <property type="entry name" value="P-loop containing nucleoside triphosphate hydrolases"/>
    <property type="match status" value="1"/>
</dbReference>
<dbReference type="Gene3D" id="3.40.50.300">
    <property type="entry name" value="P-loop containing nucleotide triphosphate hydrolases"/>
    <property type="match status" value="1"/>
</dbReference>
<dbReference type="InterPro" id="IPR009057">
    <property type="entry name" value="Homeodomain-like_sf"/>
</dbReference>
<name>A0AB36K8B2_9GAMM</name>
<dbReference type="Pfam" id="PF25601">
    <property type="entry name" value="AAA_lid_14"/>
    <property type="match status" value="1"/>
</dbReference>
<evidence type="ECO:0000256" key="5">
    <source>
        <dbReference type="ARBA" id="ARBA00023163"/>
    </source>
</evidence>
<feature type="domain" description="Sigma-54 factor interaction" evidence="6">
    <location>
        <begin position="142"/>
        <end position="370"/>
    </location>
</feature>
<dbReference type="GO" id="GO:0043565">
    <property type="term" value="F:sequence-specific DNA binding"/>
    <property type="evidence" value="ECO:0007669"/>
    <property type="project" value="InterPro"/>
</dbReference>
<dbReference type="GO" id="GO:0005524">
    <property type="term" value="F:ATP binding"/>
    <property type="evidence" value="ECO:0007669"/>
    <property type="project" value="UniProtKB-KW"/>
</dbReference>
<reference evidence="7 8" key="1">
    <citation type="journal article" date="2017" name="Genome Announc.">
        <title>Draft Genome Sequences of Salinivibrio proteolyticus, Salinivibrio sharmensis, Salinivibrio siamensis, Salinivibrio costicola subsp. alcaliphilus, Salinivibrio costicola subsp. vallismortis, and 29 New Isolates Belonging to the Genus Salinivibrio.</title>
        <authorList>
            <person name="Lopez-Hermoso C."/>
            <person name="de la Haba R.R."/>
            <person name="Sanchez-Porro C."/>
            <person name="Bayliss S.C."/>
            <person name="Feil E.J."/>
            <person name="Ventosa A."/>
        </authorList>
    </citation>
    <scope>NUCLEOTIDE SEQUENCE [LARGE SCALE GENOMIC DNA]</scope>
    <source>
        <strain evidence="7 8">IC202</strain>
    </source>
</reference>
<dbReference type="Proteomes" id="UP000188726">
    <property type="component" value="Unassembled WGS sequence"/>
</dbReference>
<dbReference type="Pfam" id="PF02954">
    <property type="entry name" value="HTH_8"/>
    <property type="match status" value="1"/>
</dbReference>
<evidence type="ECO:0000256" key="1">
    <source>
        <dbReference type="ARBA" id="ARBA00022741"/>
    </source>
</evidence>
<sequence>MCKSRLFACVNQTSDIELLQPVQRLEHVDLSTFDTPTDLLRAVELQPPDWVVLDIDLDTMCTETIIRVMGEYRHTHWALISNGAPNPAWNARVQDCAATVFRRPLDGKSVQTLLIDRLDTRFVSHQTAIPVLKSQANQYGYLLGSSEPMRSLYHQLQRLGPTDANVLIVGASGVGKEHVAKTLHSLSQQAAAPFMAINCGALSPELIESELFGHVKGAFTGAHQDHQGIFYQAEGGTVFLDEITEMPQTLQVKLLRVLESGEYRPVGATKNQTANVRLVAATNRDTDQAIIQEKLREDIYYRLAQFIVTVPPLCERGDDIHALITHFLAELNHHYNAQTSLSAEALSVLTQHRWPGNVRELKHAVEHGFLLSNGHIEVSDLPTTVVRKDDKMTASCFIPEGMTLSELEQMAIKQSLARYNGNRQRTAAALGISPKTLYNKLQH</sequence>
<organism evidence="7 8">
    <name type="scientific">Salinivibrio kushneri</name>
    <dbReference type="NCBI Taxonomy" id="1908198"/>
    <lineage>
        <taxon>Bacteria</taxon>
        <taxon>Pseudomonadati</taxon>
        <taxon>Pseudomonadota</taxon>
        <taxon>Gammaproteobacteria</taxon>
        <taxon>Vibrionales</taxon>
        <taxon>Vibrionaceae</taxon>
        <taxon>Salinivibrio</taxon>
    </lineage>
</organism>
<dbReference type="InterPro" id="IPR025943">
    <property type="entry name" value="Sigma_54_int_dom_ATP-bd_2"/>
</dbReference>
<dbReference type="PROSITE" id="PS00688">
    <property type="entry name" value="SIGMA54_INTERACT_3"/>
    <property type="match status" value="1"/>
</dbReference>
<dbReference type="InterPro" id="IPR025944">
    <property type="entry name" value="Sigma_54_int_dom_CS"/>
</dbReference>
<dbReference type="PROSITE" id="PS50045">
    <property type="entry name" value="SIGMA54_INTERACT_4"/>
    <property type="match status" value="1"/>
</dbReference>
<dbReference type="InterPro" id="IPR002197">
    <property type="entry name" value="HTH_Fis"/>
</dbReference>
<dbReference type="PANTHER" id="PTHR32071">
    <property type="entry name" value="TRANSCRIPTIONAL REGULATORY PROTEIN"/>
    <property type="match status" value="1"/>
</dbReference>
<evidence type="ECO:0000313" key="7">
    <source>
        <dbReference type="EMBL" id="OOE45442.1"/>
    </source>
</evidence>
<dbReference type="InterPro" id="IPR027417">
    <property type="entry name" value="P-loop_NTPase"/>
</dbReference>
<dbReference type="SUPFAM" id="SSF46689">
    <property type="entry name" value="Homeodomain-like"/>
    <property type="match status" value="1"/>
</dbReference>
<dbReference type="InterPro" id="IPR011006">
    <property type="entry name" value="CheY-like_superfamily"/>
</dbReference>
<evidence type="ECO:0000256" key="3">
    <source>
        <dbReference type="ARBA" id="ARBA00023015"/>
    </source>
</evidence>
<keyword evidence="1" id="KW-0547">Nucleotide-binding</keyword>
<accession>A0AB36K8B2</accession>
<dbReference type="SUPFAM" id="SSF52172">
    <property type="entry name" value="CheY-like"/>
    <property type="match status" value="1"/>
</dbReference>
<evidence type="ECO:0000313" key="8">
    <source>
        <dbReference type="Proteomes" id="UP000188726"/>
    </source>
</evidence>
<gene>
    <name evidence="7" type="ORF">BZG09_04555</name>
</gene>
<dbReference type="GO" id="GO:0006355">
    <property type="term" value="P:regulation of DNA-templated transcription"/>
    <property type="evidence" value="ECO:0007669"/>
    <property type="project" value="InterPro"/>
</dbReference>
<evidence type="ECO:0000256" key="4">
    <source>
        <dbReference type="ARBA" id="ARBA00023125"/>
    </source>
</evidence>
<keyword evidence="4" id="KW-0238">DNA-binding</keyword>
<dbReference type="Pfam" id="PF00158">
    <property type="entry name" value="Sigma54_activat"/>
    <property type="match status" value="1"/>
</dbReference>
<dbReference type="InterPro" id="IPR003593">
    <property type="entry name" value="AAA+_ATPase"/>
</dbReference>
<dbReference type="PANTHER" id="PTHR32071:SF117">
    <property type="entry name" value="PTS-DEPENDENT DIHYDROXYACETONE KINASE OPERON REGULATORY PROTEIN-RELATED"/>
    <property type="match status" value="1"/>
</dbReference>
<dbReference type="EMBL" id="MUEO01000007">
    <property type="protein sequence ID" value="OOE45442.1"/>
    <property type="molecule type" value="Genomic_DNA"/>
</dbReference>
<keyword evidence="3" id="KW-0805">Transcription regulation</keyword>
<dbReference type="Gene3D" id="1.10.8.60">
    <property type="match status" value="1"/>
</dbReference>
<dbReference type="PROSITE" id="PS00676">
    <property type="entry name" value="SIGMA54_INTERACT_2"/>
    <property type="match status" value="1"/>
</dbReference>
<dbReference type="SMART" id="SM00382">
    <property type="entry name" value="AAA"/>
    <property type="match status" value="1"/>
</dbReference>